<dbReference type="InterPro" id="IPR011698">
    <property type="entry name" value="GATase_3"/>
</dbReference>
<comment type="function">
    <text evidence="8">Catalyzes the ATP-dependent amidation of the two carboxylate groups at positions a and c of cobyrinate, using either L-glutamine or ammonia as the nitrogen source.</text>
</comment>
<organism evidence="12 13">
    <name type="scientific">Sorangium cellulosum (strain So ce56)</name>
    <name type="common">Polyangium cellulosum (strain So ce56)</name>
    <dbReference type="NCBI Taxonomy" id="448385"/>
    <lineage>
        <taxon>Bacteria</taxon>
        <taxon>Pseudomonadati</taxon>
        <taxon>Myxococcota</taxon>
        <taxon>Polyangia</taxon>
        <taxon>Polyangiales</taxon>
        <taxon>Polyangiaceae</taxon>
        <taxon>Sorangium</taxon>
    </lineage>
</organism>
<dbReference type="PANTHER" id="PTHR43873">
    <property type="entry name" value="COBYRINATE A,C-DIAMIDE SYNTHASE"/>
    <property type="match status" value="1"/>
</dbReference>
<comment type="domain">
    <text evidence="8">Comprises of two domains. The C-terminal domain contains the binding site for glutamine and catalyzes the hydrolysis of this substrate to glutamate and ammonia. The N-terminal domain is anticipated to bind ATP and cobyrinate and catalyzes the ultimate synthesis of the diamide product. The ammonia produced via the glutaminase domain is probably translocated to the adjacent domain via a molecular tunnel, where it reacts with an activated intermediate.</text>
</comment>
<proteinExistence type="inferred from homology"/>
<feature type="domain" description="CobB/CobQ-like glutamine amidotransferase" evidence="11">
    <location>
        <begin position="259"/>
        <end position="416"/>
    </location>
</feature>
<evidence type="ECO:0000259" key="10">
    <source>
        <dbReference type="Pfam" id="PF01656"/>
    </source>
</evidence>
<dbReference type="STRING" id="448385.sce0213"/>
<dbReference type="Gene3D" id="3.40.50.300">
    <property type="entry name" value="P-loop containing nucleotide triphosphate hydrolases"/>
    <property type="match status" value="2"/>
</dbReference>
<dbReference type="SUPFAM" id="SSF52317">
    <property type="entry name" value="Class I glutamine amidotransferase-like"/>
    <property type="match status" value="1"/>
</dbReference>
<dbReference type="PANTHER" id="PTHR43873:SF1">
    <property type="entry name" value="COBYRINATE A,C-DIAMIDE SYNTHASE"/>
    <property type="match status" value="1"/>
</dbReference>
<keyword evidence="7 8" id="KW-0315">Glutamine amidotransferase</keyword>
<dbReference type="InterPro" id="IPR002586">
    <property type="entry name" value="CobQ/CobB/MinD/ParA_Nub-bd_dom"/>
</dbReference>
<evidence type="ECO:0000313" key="13">
    <source>
        <dbReference type="Proteomes" id="UP000002139"/>
    </source>
</evidence>
<evidence type="ECO:0000256" key="2">
    <source>
        <dbReference type="ARBA" id="ARBA00022573"/>
    </source>
</evidence>
<dbReference type="CDD" id="cd03130">
    <property type="entry name" value="GATase1_CobB"/>
    <property type="match status" value="1"/>
</dbReference>
<comment type="pathway">
    <text evidence="8">Cofactor biosynthesis; adenosylcobalamin biosynthesis; cob(II)yrinate a,c-diamide from sirohydrochlorin (anaerobic route): step 10/10.</text>
</comment>
<evidence type="ECO:0000256" key="7">
    <source>
        <dbReference type="ARBA" id="ARBA00022962"/>
    </source>
</evidence>
<evidence type="ECO:0000256" key="5">
    <source>
        <dbReference type="ARBA" id="ARBA00022840"/>
    </source>
</evidence>
<keyword evidence="6 8" id="KW-0460">Magnesium</keyword>
<feature type="active site" description="Nucleophile" evidence="8">
    <location>
        <position position="341"/>
    </location>
</feature>
<evidence type="ECO:0000256" key="9">
    <source>
        <dbReference type="SAM" id="MobiDB-lite"/>
    </source>
</evidence>
<protein>
    <recommendedName>
        <fullName evidence="8">Cobyrinate a,c-diamide synthase</fullName>
        <ecNumber evidence="8">6.3.5.11</ecNumber>
    </recommendedName>
    <alternativeName>
        <fullName evidence="8">Cobyrinic acid a,c-diamide synthetase</fullName>
    </alternativeName>
</protein>
<dbReference type="EMBL" id="AM746676">
    <property type="protein sequence ID" value="CAN90370.1"/>
    <property type="molecule type" value="Genomic_DNA"/>
</dbReference>
<sequence length="500" mass="52618">MSRAIPRLVVAGTASGVGKTTATVAIARALRARGLQVALFKCGPDYLDPTYHARAVAGISHNLDGWMMGREAVLSTFAAETAGADVALIEGVMGLFDGASPTGEEGSTAEIAKWLEAPVALVIDASGMARSVAALVQGFAGFDPALRVAAVVCNQVGSRGHLDILRQAQAQVNRSLPVLGGLPRDEAQRFPERHLGLRTADEAALPEERLDHWGAQAEAWIGLDALLEIARAAPPLPAAGAAATPGAAAATGAQRGRARIGVAFDEAFHFYYADNLRRLEAAGAELVRFSPIRDARLPDVDALYLGGGYPEVHAERLAANAALRDEIRAFAGRGGPIYAECGGLMYLTEAIRTLDGRAHPMVGLVPAEAAMCEKLQALGYVEVETQARTILGGAGLRFRGHQFRYSELRPSQRAAPAPAEPAAAPAEPPPAQAPPPAEHAPLPIEHAYSVRRRRGGQVAREGYRAGSVLASYVHAHWASNPLVPEGLVASAAAHRKERAR</sequence>
<feature type="compositionally biased region" description="Low complexity" evidence="9">
    <location>
        <begin position="414"/>
        <end position="425"/>
    </location>
</feature>
<reference evidence="12 13" key="1">
    <citation type="journal article" date="2007" name="Nat. Biotechnol.">
        <title>Complete genome sequence of the myxobacterium Sorangium cellulosum.</title>
        <authorList>
            <person name="Schneiker S."/>
            <person name="Perlova O."/>
            <person name="Kaiser O."/>
            <person name="Gerth K."/>
            <person name="Alici A."/>
            <person name="Altmeyer M.O."/>
            <person name="Bartels D."/>
            <person name="Bekel T."/>
            <person name="Beyer S."/>
            <person name="Bode E."/>
            <person name="Bode H.B."/>
            <person name="Bolten C.J."/>
            <person name="Choudhuri J.V."/>
            <person name="Doss S."/>
            <person name="Elnakady Y.A."/>
            <person name="Frank B."/>
            <person name="Gaigalat L."/>
            <person name="Goesmann A."/>
            <person name="Groeger C."/>
            <person name="Gross F."/>
            <person name="Jelsbak L."/>
            <person name="Jelsbak L."/>
            <person name="Kalinowski J."/>
            <person name="Kegler C."/>
            <person name="Knauber T."/>
            <person name="Konietzny S."/>
            <person name="Kopp M."/>
            <person name="Krause L."/>
            <person name="Krug D."/>
            <person name="Linke B."/>
            <person name="Mahmud T."/>
            <person name="Martinez-Arias R."/>
            <person name="McHardy A.C."/>
            <person name="Merai M."/>
            <person name="Meyer F."/>
            <person name="Mormann S."/>
            <person name="Munoz-Dorado J."/>
            <person name="Perez J."/>
            <person name="Pradella S."/>
            <person name="Rachid S."/>
            <person name="Raddatz G."/>
            <person name="Rosenau F."/>
            <person name="Rueckert C."/>
            <person name="Sasse F."/>
            <person name="Scharfe M."/>
            <person name="Schuster S.C."/>
            <person name="Suen G."/>
            <person name="Treuner-Lange A."/>
            <person name="Velicer G.J."/>
            <person name="Vorholter F.-J."/>
            <person name="Weissman K.J."/>
            <person name="Welch R.D."/>
            <person name="Wenzel S.C."/>
            <person name="Whitworth D.E."/>
            <person name="Wilhelm S."/>
            <person name="Wittmann C."/>
            <person name="Bloecker H."/>
            <person name="Puehler A."/>
            <person name="Mueller R."/>
        </authorList>
    </citation>
    <scope>NUCLEOTIDE SEQUENCE [LARGE SCALE GENOMIC DNA]</scope>
    <source>
        <strain evidence="13">So ce56</strain>
    </source>
</reference>
<dbReference type="NCBIfam" id="TIGR00379">
    <property type="entry name" value="cobB"/>
    <property type="match status" value="1"/>
</dbReference>
<dbReference type="InterPro" id="IPR027417">
    <property type="entry name" value="P-loop_NTPase"/>
</dbReference>
<dbReference type="BioCyc" id="SCEL448385:SCE_RS01095-MONOMER"/>
<dbReference type="NCBIfam" id="NF002204">
    <property type="entry name" value="PRK01077.1"/>
    <property type="match status" value="1"/>
</dbReference>
<dbReference type="AlphaFoldDB" id="A9GM45"/>
<evidence type="ECO:0000256" key="1">
    <source>
        <dbReference type="ARBA" id="ARBA00001946"/>
    </source>
</evidence>
<dbReference type="OrthoDB" id="9764035at2"/>
<feature type="site" description="Increases nucleophilicity of active site Cys" evidence="8">
    <location>
        <position position="474"/>
    </location>
</feature>
<keyword evidence="5 8" id="KW-0067">ATP-binding</keyword>
<evidence type="ECO:0000256" key="3">
    <source>
        <dbReference type="ARBA" id="ARBA00022598"/>
    </source>
</evidence>
<comment type="catalytic activity">
    <reaction evidence="8">
        <text>cob(II)yrinate + 2 L-glutamine + 2 ATP + 2 H2O = cob(II)yrinate a,c diamide + 2 L-glutamate + 2 ADP + 2 phosphate + 2 H(+)</text>
        <dbReference type="Rhea" id="RHEA:26289"/>
        <dbReference type="ChEBI" id="CHEBI:15377"/>
        <dbReference type="ChEBI" id="CHEBI:15378"/>
        <dbReference type="ChEBI" id="CHEBI:29985"/>
        <dbReference type="ChEBI" id="CHEBI:30616"/>
        <dbReference type="ChEBI" id="CHEBI:43474"/>
        <dbReference type="ChEBI" id="CHEBI:58359"/>
        <dbReference type="ChEBI" id="CHEBI:58537"/>
        <dbReference type="ChEBI" id="CHEBI:58894"/>
        <dbReference type="ChEBI" id="CHEBI:456216"/>
        <dbReference type="EC" id="6.3.5.11"/>
    </reaction>
</comment>
<evidence type="ECO:0000256" key="6">
    <source>
        <dbReference type="ARBA" id="ARBA00022842"/>
    </source>
</evidence>
<dbReference type="GO" id="GO:0005524">
    <property type="term" value="F:ATP binding"/>
    <property type="evidence" value="ECO:0007669"/>
    <property type="project" value="UniProtKB-UniRule"/>
</dbReference>
<comment type="cofactor">
    <cofactor evidence="1 8">
        <name>Mg(2+)</name>
        <dbReference type="ChEBI" id="CHEBI:18420"/>
    </cofactor>
</comment>
<dbReference type="Pfam" id="PF01656">
    <property type="entry name" value="CbiA"/>
    <property type="match status" value="1"/>
</dbReference>
<keyword evidence="2 8" id="KW-0169">Cobalamin biosynthesis</keyword>
<dbReference type="EC" id="6.3.5.11" evidence="8"/>
<evidence type="ECO:0000256" key="8">
    <source>
        <dbReference type="HAMAP-Rule" id="MF_00027"/>
    </source>
</evidence>
<dbReference type="GO" id="GO:0042242">
    <property type="term" value="F:cobyrinic acid a,c-diamide synthase activity"/>
    <property type="evidence" value="ECO:0007669"/>
    <property type="project" value="UniProtKB-UniRule"/>
</dbReference>
<dbReference type="RefSeq" id="WP_012232848.1">
    <property type="nucleotide sequence ID" value="NC_010162.1"/>
</dbReference>
<evidence type="ECO:0000259" key="11">
    <source>
        <dbReference type="Pfam" id="PF07685"/>
    </source>
</evidence>
<dbReference type="Proteomes" id="UP000002139">
    <property type="component" value="Chromosome"/>
</dbReference>
<dbReference type="Gene3D" id="3.40.50.880">
    <property type="match status" value="1"/>
</dbReference>
<dbReference type="CDD" id="cd05388">
    <property type="entry name" value="CobB_N"/>
    <property type="match status" value="1"/>
</dbReference>
<dbReference type="HAMAP" id="MF_00027">
    <property type="entry name" value="CobB_CbiA"/>
    <property type="match status" value="1"/>
</dbReference>
<name>A9GM45_SORC5</name>
<keyword evidence="13" id="KW-1185">Reference proteome</keyword>
<dbReference type="KEGG" id="scl:sce0213"/>
<comment type="miscellaneous">
    <text evidence="8">The a and c carboxylates of cobyrinate are activated for nucleophilic attack via formation of a phosphorylated intermediate by ATP. CbiA catalyzes first the amidation of the c-carboxylate, and then that of the a-carboxylate.</text>
</comment>
<dbReference type="PROSITE" id="PS51274">
    <property type="entry name" value="GATASE_COBBQ"/>
    <property type="match status" value="1"/>
</dbReference>
<dbReference type="InterPro" id="IPR004484">
    <property type="entry name" value="CbiA/CobB_synth"/>
</dbReference>
<dbReference type="SUPFAM" id="SSF52540">
    <property type="entry name" value="P-loop containing nucleoside triphosphate hydrolases"/>
    <property type="match status" value="1"/>
</dbReference>
<feature type="region of interest" description="Disordered" evidence="9">
    <location>
        <begin position="409"/>
        <end position="440"/>
    </location>
</feature>
<accession>A9GM45</accession>
<evidence type="ECO:0000313" key="12">
    <source>
        <dbReference type="EMBL" id="CAN90370.1"/>
    </source>
</evidence>
<dbReference type="Pfam" id="PF07685">
    <property type="entry name" value="GATase_3"/>
    <property type="match status" value="1"/>
</dbReference>
<keyword evidence="4 8" id="KW-0547">Nucleotide-binding</keyword>
<gene>
    <name evidence="8 12" type="primary">cbiA</name>
    <name evidence="12" type="ordered locus">sce0213</name>
</gene>
<dbReference type="UniPathway" id="UPA00148">
    <property type="reaction ID" value="UER00231"/>
</dbReference>
<dbReference type="HOGENOM" id="CLU_022752_2_0_7"/>
<feature type="compositionally biased region" description="Pro residues" evidence="9">
    <location>
        <begin position="426"/>
        <end position="438"/>
    </location>
</feature>
<dbReference type="InterPro" id="IPR029062">
    <property type="entry name" value="Class_I_gatase-like"/>
</dbReference>
<dbReference type="GO" id="GO:0009236">
    <property type="term" value="P:cobalamin biosynthetic process"/>
    <property type="evidence" value="ECO:0007669"/>
    <property type="project" value="UniProtKB-UniRule"/>
</dbReference>
<keyword evidence="3 8" id="KW-0436">Ligase</keyword>
<dbReference type="eggNOG" id="COG1797">
    <property type="taxonomic scope" value="Bacteria"/>
</dbReference>
<comment type="similarity">
    <text evidence="8">Belongs to the CobB/CbiA family.</text>
</comment>
<feature type="domain" description="CobQ/CobB/MinD/ParA nucleotide binding" evidence="10">
    <location>
        <begin position="8"/>
        <end position="194"/>
    </location>
</feature>
<evidence type="ECO:0000256" key="4">
    <source>
        <dbReference type="ARBA" id="ARBA00022741"/>
    </source>
</evidence>